<dbReference type="InterPro" id="IPR043519">
    <property type="entry name" value="NT_sf"/>
</dbReference>
<organism evidence="2 3">
    <name type="scientific">Prescottella agglutinans</name>
    <dbReference type="NCBI Taxonomy" id="1644129"/>
    <lineage>
        <taxon>Bacteria</taxon>
        <taxon>Bacillati</taxon>
        <taxon>Actinomycetota</taxon>
        <taxon>Actinomycetes</taxon>
        <taxon>Mycobacteriales</taxon>
        <taxon>Nocardiaceae</taxon>
        <taxon>Prescottella</taxon>
    </lineage>
</organism>
<name>A0ABT6ME35_9NOCA</name>
<dbReference type="Gene3D" id="3.30.460.10">
    <property type="entry name" value="Beta Polymerase, domain 2"/>
    <property type="match status" value="1"/>
</dbReference>
<feature type="domain" description="RelA/SpoT" evidence="1">
    <location>
        <begin position="69"/>
        <end position="179"/>
    </location>
</feature>
<dbReference type="PANTHER" id="PTHR47837">
    <property type="entry name" value="GTP PYROPHOSPHOKINASE YJBM"/>
    <property type="match status" value="1"/>
</dbReference>
<reference evidence="2 3" key="1">
    <citation type="submission" date="2023-04" db="EMBL/GenBank/DDBJ databases">
        <title>Forest soil microbial communities from Buena Vista Peninsula, Colon Province, Panama.</title>
        <authorList>
            <person name="Bouskill N."/>
        </authorList>
    </citation>
    <scope>NUCLEOTIDE SEQUENCE [LARGE SCALE GENOMIC DNA]</scope>
    <source>
        <strain evidence="2 3">CFH S0262</strain>
    </source>
</reference>
<dbReference type="Pfam" id="PF04607">
    <property type="entry name" value="RelA_SpoT"/>
    <property type="match status" value="1"/>
</dbReference>
<evidence type="ECO:0000259" key="1">
    <source>
        <dbReference type="SMART" id="SM00954"/>
    </source>
</evidence>
<accession>A0ABT6ME35</accession>
<sequence length="271" mass="30654">MDLNEPLPWSRRMLRRLGEALAAGTEPPADCPSYDEVMYWHNDLAAEVAATMVVTDWVTADPVSFDLAARPKTVDTLVQKLRRRPPHLSLDQVQDLAGVRVDADFTLDTQLALAEEVASFFGRESIVKDIREKPHSGYRAVHVWVRAPAGRAEIQIRTTAQSAWANTYERLGDKIGREIRYGEIPENPDLRTVVEHLHEISEEITKVENLEQTLADANAKLRSVPDCDRTDDHVARVRQIAEIEHDVKRSRTGYVGLLLDLKRTLDDMEDA</sequence>
<keyword evidence="3" id="KW-1185">Reference proteome</keyword>
<proteinExistence type="predicted"/>
<dbReference type="Proteomes" id="UP001160334">
    <property type="component" value="Unassembled WGS sequence"/>
</dbReference>
<comment type="caution">
    <text evidence="2">The sequence shown here is derived from an EMBL/GenBank/DDBJ whole genome shotgun (WGS) entry which is preliminary data.</text>
</comment>
<dbReference type="PANTHER" id="PTHR47837:SF1">
    <property type="entry name" value="GTP PYROPHOSPHOKINASE YJBM"/>
    <property type="match status" value="1"/>
</dbReference>
<dbReference type="InterPro" id="IPR007685">
    <property type="entry name" value="RelA_SpoT"/>
</dbReference>
<dbReference type="CDD" id="cd05399">
    <property type="entry name" value="NT_Rel-Spo_like"/>
    <property type="match status" value="1"/>
</dbReference>
<dbReference type="InterPro" id="IPR052366">
    <property type="entry name" value="GTP_Pyrophosphokinase"/>
</dbReference>
<dbReference type="EMBL" id="JARXVC010000010">
    <property type="protein sequence ID" value="MDH6282586.1"/>
    <property type="molecule type" value="Genomic_DNA"/>
</dbReference>
<evidence type="ECO:0000313" key="2">
    <source>
        <dbReference type="EMBL" id="MDH6282586.1"/>
    </source>
</evidence>
<dbReference type="SUPFAM" id="SSF81301">
    <property type="entry name" value="Nucleotidyltransferase"/>
    <property type="match status" value="1"/>
</dbReference>
<gene>
    <name evidence="2" type="ORF">M2280_003817</name>
</gene>
<dbReference type="RefSeq" id="WP_280761882.1">
    <property type="nucleotide sequence ID" value="NZ_JARXVC010000010.1"/>
</dbReference>
<protein>
    <submittedName>
        <fullName evidence="2">PpGpp synthetase/RelA/SpoT-type nucleotidyltransferase</fullName>
    </submittedName>
</protein>
<evidence type="ECO:0000313" key="3">
    <source>
        <dbReference type="Proteomes" id="UP001160334"/>
    </source>
</evidence>
<dbReference type="SMART" id="SM00954">
    <property type="entry name" value="RelA_SpoT"/>
    <property type="match status" value="1"/>
</dbReference>